<proteinExistence type="predicted"/>
<dbReference type="OrthoDB" id="9992096at2"/>
<dbReference type="EMBL" id="CT573213">
    <property type="protein sequence ID" value="CAJ61235.1"/>
    <property type="molecule type" value="Genomic_DNA"/>
</dbReference>
<evidence type="ECO:0000313" key="2">
    <source>
        <dbReference type="EMBL" id="CAJ61235.1"/>
    </source>
</evidence>
<feature type="compositionally biased region" description="Low complexity" evidence="1">
    <location>
        <begin position="15"/>
        <end position="28"/>
    </location>
</feature>
<reference evidence="2 3" key="1">
    <citation type="journal article" date="2007" name="Genome Res.">
        <title>Genome characteristics of facultatively symbiotic Frankia sp. strains reflect host range and host plant biogeography.</title>
        <authorList>
            <person name="Normand P."/>
            <person name="Lapierre P."/>
            <person name="Tisa L.S."/>
            <person name="Gogarten J.P."/>
            <person name="Alloisio N."/>
            <person name="Bagnarol E."/>
            <person name="Bassi C.A."/>
            <person name="Berry A.M."/>
            <person name="Bickhart D.M."/>
            <person name="Choisne N."/>
            <person name="Couloux A."/>
            <person name="Cournoyer B."/>
            <person name="Cruveiller S."/>
            <person name="Daubin V."/>
            <person name="Demange N."/>
            <person name="Francino M.P."/>
            <person name="Goltsman E."/>
            <person name="Huang Y."/>
            <person name="Kopp O.R."/>
            <person name="Labarre L."/>
            <person name="Lapidus A."/>
            <person name="Lavire C."/>
            <person name="Marechal J."/>
            <person name="Martinez M."/>
            <person name="Mastronunzio J.E."/>
            <person name="Mullin B.C."/>
            <person name="Niemann J."/>
            <person name="Pujic P."/>
            <person name="Rawnsley T."/>
            <person name="Rouy Z."/>
            <person name="Schenowitz C."/>
            <person name="Sellstedt A."/>
            <person name="Tavares F."/>
            <person name="Tomkins J.P."/>
            <person name="Vallenet D."/>
            <person name="Valverde C."/>
            <person name="Wall L.G."/>
            <person name="Wang Y."/>
            <person name="Medigue C."/>
            <person name="Benson D.R."/>
        </authorList>
    </citation>
    <scope>NUCLEOTIDE SEQUENCE [LARGE SCALE GENOMIC DNA]</scope>
    <source>
        <strain evidence="3">DSM 45986 / CECT 9034 / ACN14a</strain>
    </source>
</reference>
<keyword evidence="3" id="KW-1185">Reference proteome</keyword>
<dbReference type="HOGENOM" id="CLU_1056689_0_0_11"/>
<evidence type="ECO:0000313" key="3">
    <source>
        <dbReference type="Proteomes" id="UP000000657"/>
    </source>
</evidence>
<accession>Q0RML5</accession>
<dbReference type="KEGG" id="fal:FRAAL2588"/>
<gene>
    <name evidence="2" type="ordered locus">FRAAL2588</name>
</gene>
<protein>
    <submittedName>
        <fullName evidence="2">Uncharacterized protein</fullName>
    </submittedName>
</protein>
<name>Q0RML5_FRAAA</name>
<dbReference type="RefSeq" id="WP_011603742.1">
    <property type="nucleotide sequence ID" value="NC_008278.1"/>
</dbReference>
<organism evidence="2 3">
    <name type="scientific">Frankia alni (strain DSM 45986 / CECT 9034 / ACN14a)</name>
    <dbReference type="NCBI Taxonomy" id="326424"/>
    <lineage>
        <taxon>Bacteria</taxon>
        <taxon>Bacillati</taxon>
        <taxon>Actinomycetota</taxon>
        <taxon>Actinomycetes</taxon>
        <taxon>Frankiales</taxon>
        <taxon>Frankiaceae</taxon>
        <taxon>Frankia</taxon>
    </lineage>
</organism>
<dbReference type="STRING" id="326424.FRAAL2588"/>
<dbReference type="AlphaFoldDB" id="Q0RML5"/>
<dbReference type="Proteomes" id="UP000000657">
    <property type="component" value="Chromosome"/>
</dbReference>
<feature type="region of interest" description="Disordered" evidence="1">
    <location>
        <begin position="1"/>
        <end position="35"/>
    </location>
</feature>
<evidence type="ECO:0000256" key="1">
    <source>
        <dbReference type="SAM" id="MobiDB-lite"/>
    </source>
</evidence>
<sequence length="263" mass="29307">MKEGPMTTGSACSLPEAAPQAPQAPHEPNTAPLPEPASRVWAARVFPVEPSPVELPALWGRPLDMALHIIEWVHRHVRKAEVDERWLRERFLRRTPAEILSEGITFGVRPCPERTVVASTALCVNDIPHTVVAHEFQSSKTEPPLLHFAIELDTDDGSYFFDFGWETMFIRGSYTVGEGPKRMIGLQRIPMPPGSGPLLLNARPLELLHLVSSKEFDVDEMIDRQVADLGRGISPRLLEERLIFNHAASMFNAEASRQGNAGR</sequence>